<dbReference type="InterPro" id="IPR013149">
    <property type="entry name" value="ADH-like_C"/>
</dbReference>
<dbReference type="InterPro" id="IPR013154">
    <property type="entry name" value="ADH-like_N"/>
</dbReference>
<proteinExistence type="predicted"/>
<dbReference type="SMART" id="SM00829">
    <property type="entry name" value="PKS_ER"/>
    <property type="match status" value="1"/>
</dbReference>
<dbReference type="Pfam" id="PF00107">
    <property type="entry name" value="ADH_zinc_N"/>
    <property type="match status" value="1"/>
</dbReference>
<dbReference type="InterPro" id="IPR036291">
    <property type="entry name" value="NAD(P)-bd_dom_sf"/>
</dbReference>
<dbReference type="Pfam" id="PF08240">
    <property type="entry name" value="ADH_N"/>
    <property type="match status" value="1"/>
</dbReference>
<dbReference type="AlphaFoldDB" id="A0A5C3MTZ6"/>
<dbReference type="EMBL" id="ML213520">
    <property type="protein sequence ID" value="TFK48232.1"/>
    <property type="molecule type" value="Genomic_DNA"/>
</dbReference>
<name>A0A5C3MTZ6_9AGAM</name>
<protein>
    <submittedName>
        <fullName evidence="2">NAD-P-binding protein</fullName>
    </submittedName>
</protein>
<dbReference type="Proteomes" id="UP000305948">
    <property type="component" value="Unassembled WGS sequence"/>
</dbReference>
<accession>A0A5C3MTZ6</accession>
<sequence>MAIPTTTREYRLPKYDGYHNLTVKEASLPPPKANEVLVKIVAVSLQFRDLAVAKGQYSLGVKDNVVPGSDMAGEIIAVGADVDGFKKGDRVCANFALDHIYGDVNEKIKNTGLGAPIDGVLTEYKSFPAHSLVHIPAHLDYVQASTLPCAALTAYNALMGPTPLKAGDTVLVQGTGGVSVFALQFAKASGATVIATSSSDEKLKTAKALGADHLINYRQVPEWEKEVLKITGGRGVDHVVEVGGPGTLMKSLAAVRYAGWVHVIGFVAGPGDASNAPVVALTKAAMIRGILIGSRDQFESMNRLITAQKLTPVVDKVFSFDELKDAYAYLESQKHVGKVVVKIAKE</sequence>
<dbReference type="SUPFAM" id="SSF50129">
    <property type="entry name" value="GroES-like"/>
    <property type="match status" value="1"/>
</dbReference>
<dbReference type="SUPFAM" id="SSF51735">
    <property type="entry name" value="NAD(P)-binding Rossmann-fold domains"/>
    <property type="match status" value="1"/>
</dbReference>
<dbReference type="Gene3D" id="3.40.50.720">
    <property type="entry name" value="NAD(P)-binding Rossmann-like Domain"/>
    <property type="match status" value="1"/>
</dbReference>
<dbReference type="PANTHER" id="PTHR45033:SF2">
    <property type="entry name" value="ZINC-TYPE ALCOHOL DEHYDROGENASE-LIKE PROTEIN C1773.06C"/>
    <property type="match status" value="1"/>
</dbReference>
<evidence type="ECO:0000313" key="2">
    <source>
        <dbReference type="EMBL" id="TFK48232.1"/>
    </source>
</evidence>
<evidence type="ECO:0000259" key="1">
    <source>
        <dbReference type="SMART" id="SM00829"/>
    </source>
</evidence>
<dbReference type="InterPro" id="IPR052711">
    <property type="entry name" value="Zinc_ADH-like"/>
</dbReference>
<dbReference type="PANTHER" id="PTHR45033">
    <property type="match status" value="1"/>
</dbReference>
<gene>
    <name evidence="2" type="ORF">OE88DRAFT_1664700</name>
</gene>
<dbReference type="OrthoDB" id="9930022at2759"/>
<evidence type="ECO:0000313" key="3">
    <source>
        <dbReference type="Proteomes" id="UP000305948"/>
    </source>
</evidence>
<dbReference type="InterPro" id="IPR020843">
    <property type="entry name" value="ER"/>
</dbReference>
<organism evidence="2 3">
    <name type="scientific">Heliocybe sulcata</name>
    <dbReference type="NCBI Taxonomy" id="5364"/>
    <lineage>
        <taxon>Eukaryota</taxon>
        <taxon>Fungi</taxon>
        <taxon>Dikarya</taxon>
        <taxon>Basidiomycota</taxon>
        <taxon>Agaricomycotina</taxon>
        <taxon>Agaricomycetes</taxon>
        <taxon>Gloeophyllales</taxon>
        <taxon>Gloeophyllaceae</taxon>
        <taxon>Heliocybe</taxon>
    </lineage>
</organism>
<dbReference type="STRING" id="5364.A0A5C3MTZ6"/>
<dbReference type="GO" id="GO:0016491">
    <property type="term" value="F:oxidoreductase activity"/>
    <property type="evidence" value="ECO:0007669"/>
    <property type="project" value="InterPro"/>
</dbReference>
<keyword evidence="3" id="KW-1185">Reference proteome</keyword>
<feature type="domain" description="Enoyl reductase (ER)" evidence="1">
    <location>
        <begin position="17"/>
        <end position="341"/>
    </location>
</feature>
<dbReference type="CDD" id="cd08276">
    <property type="entry name" value="MDR7"/>
    <property type="match status" value="1"/>
</dbReference>
<reference evidence="2 3" key="1">
    <citation type="journal article" date="2019" name="Nat. Ecol. Evol.">
        <title>Megaphylogeny resolves global patterns of mushroom evolution.</title>
        <authorList>
            <person name="Varga T."/>
            <person name="Krizsan K."/>
            <person name="Foldi C."/>
            <person name="Dima B."/>
            <person name="Sanchez-Garcia M."/>
            <person name="Sanchez-Ramirez S."/>
            <person name="Szollosi G.J."/>
            <person name="Szarkandi J.G."/>
            <person name="Papp V."/>
            <person name="Albert L."/>
            <person name="Andreopoulos W."/>
            <person name="Angelini C."/>
            <person name="Antonin V."/>
            <person name="Barry K.W."/>
            <person name="Bougher N.L."/>
            <person name="Buchanan P."/>
            <person name="Buyck B."/>
            <person name="Bense V."/>
            <person name="Catcheside P."/>
            <person name="Chovatia M."/>
            <person name="Cooper J."/>
            <person name="Damon W."/>
            <person name="Desjardin D."/>
            <person name="Finy P."/>
            <person name="Geml J."/>
            <person name="Haridas S."/>
            <person name="Hughes K."/>
            <person name="Justo A."/>
            <person name="Karasinski D."/>
            <person name="Kautmanova I."/>
            <person name="Kiss B."/>
            <person name="Kocsube S."/>
            <person name="Kotiranta H."/>
            <person name="LaButti K.M."/>
            <person name="Lechner B.E."/>
            <person name="Liimatainen K."/>
            <person name="Lipzen A."/>
            <person name="Lukacs Z."/>
            <person name="Mihaltcheva S."/>
            <person name="Morgado L.N."/>
            <person name="Niskanen T."/>
            <person name="Noordeloos M.E."/>
            <person name="Ohm R.A."/>
            <person name="Ortiz-Santana B."/>
            <person name="Ovrebo C."/>
            <person name="Racz N."/>
            <person name="Riley R."/>
            <person name="Savchenko A."/>
            <person name="Shiryaev A."/>
            <person name="Soop K."/>
            <person name="Spirin V."/>
            <person name="Szebenyi C."/>
            <person name="Tomsovsky M."/>
            <person name="Tulloss R.E."/>
            <person name="Uehling J."/>
            <person name="Grigoriev I.V."/>
            <person name="Vagvolgyi C."/>
            <person name="Papp T."/>
            <person name="Martin F.M."/>
            <person name="Miettinen O."/>
            <person name="Hibbett D.S."/>
            <person name="Nagy L.G."/>
        </authorList>
    </citation>
    <scope>NUCLEOTIDE SEQUENCE [LARGE SCALE GENOMIC DNA]</scope>
    <source>
        <strain evidence="2 3">OMC1185</strain>
    </source>
</reference>
<dbReference type="InterPro" id="IPR011032">
    <property type="entry name" value="GroES-like_sf"/>
</dbReference>
<dbReference type="Gene3D" id="3.90.180.10">
    <property type="entry name" value="Medium-chain alcohol dehydrogenases, catalytic domain"/>
    <property type="match status" value="1"/>
</dbReference>